<dbReference type="RefSeq" id="WP_132940166.1">
    <property type="nucleotide sequence ID" value="NZ_CP119676.1"/>
</dbReference>
<keyword evidence="2" id="KW-1185">Reference proteome</keyword>
<sequence>MDVITEPSAAVDERTAEEFQRAIKPLFAPDFDQDAVVAVRPYIAHIYISAQSFENSKIVLRRVKIEYDFVKIIEAFRK</sequence>
<organism evidence="1 2">
    <name type="scientific">Varunaivibrio sulfuroxidans</name>
    <dbReference type="NCBI Taxonomy" id="1773489"/>
    <lineage>
        <taxon>Bacteria</taxon>
        <taxon>Pseudomonadati</taxon>
        <taxon>Pseudomonadota</taxon>
        <taxon>Alphaproteobacteria</taxon>
        <taxon>Rhodospirillales</taxon>
        <taxon>Magnetovibrionaceae</taxon>
        <taxon>Varunaivibrio</taxon>
    </lineage>
</organism>
<comment type="caution">
    <text evidence="1">The sequence shown here is derived from an EMBL/GenBank/DDBJ whole genome shotgun (WGS) entry which is preliminary data.</text>
</comment>
<dbReference type="AlphaFoldDB" id="A0A4R3J438"/>
<evidence type="ECO:0000313" key="1">
    <source>
        <dbReference type="EMBL" id="TCS59962.1"/>
    </source>
</evidence>
<dbReference type="EMBL" id="SLZW01000014">
    <property type="protein sequence ID" value="TCS59962.1"/>
    <property type="molecule type" value="Genomic_DNA"/>
</dbReference>
<name>A0A4R3J438_9PROT</name>
<proteinExistence type="predicted"/>
<protein>
    <submittedName>
        <fullName evidence="1">Uncharacterized protein</fullName>
    </submittedName>
</protein>
<gene>
    <name evidence="1" type="ORF">EDD55_11413</name>
</gene>
<dbReference type="Proteomes" id="UP000295304">
    <property type="component" value="Unassembled WGS sequence"/>
</dbReference>
<accession>A0A4R3J438</accession>
<evidence type="ECO:0000313" key="2">
    <source>
        <dbReference type="Proteomes" id="UP000295304"/>
    </source>
</evidence>
<reference evidence="1 2" key="1">
    <citation type="submission" date="2019-03" db="EMBL/GenBank/DDBJ databases">
        <title>Genomic Encyclopedia of Type Strains, Phase IV (KMG-IV): sequencing the most valuable type-strain genomes for metagenomic binning, comparative biology and taxonomic classification.</title>
        <authorList>
            <person name="Goeker M."/>
        </authorList>
    </citation>
    <scope>NUCLEOTIDE SEQUENCE [LARGE SCALE GENOMIC DNA]</scope>
    <source>
        <strain evidence="1 2">DSM 101688</strain>
    </source>
</reference>